<dbReference type="EMBL" id="PIPO01000006">
    <property type="protein sequence ID" value="RUO30339.1"/>
    <property type="molecule type" value="Genomic_DNA"/>
</dbReference>
<protein>
    <submittedName>
        <fullName evidence="3">Glycosyltransferase family 1 protein</fullName>
    </submittedName>
</protein>
<dbReference type="InterPro" id="IPR050194">
    <property type="entry name" value="Glycosyltransferase_grp1"/>
</dbReference>
<gene>
    <name evidence="3" type="ORF">CWE14_13295</name>
</gene>
<evidence type="ECO:0000259" key="2">
    <source>
        <dbReference type="Pfam" id="PF13477"/>
    </source>
</evidence>
<dbReference type="Proteomes" id="UP000287823">
    <property type="component" value="Unassembled WGS sequence"/>
</dbReference>
<proteinExistence type="predicted"/>
<dbReference type="Pfam" id="PF00534">
    <property type="entry name" value="Glycos_transf_1"/>
    <property type="match status" value="1"/>
</dbReference>
<evidence type="ECO:0000259" key="1">
    <source>
        <dbReference type="Pfam" id="PF00534"/>
    </source>
</evidence>
<dbReference type="PANTHER" id="PTHR45947:SF15">
    <property type="entry name" value="TEICHURONIC ACID BIOSYNTHESIS GLYCOSYLTRANSFERASE TUAC-RELATED"/>
    <property type="match status" value="1"/>
</dbReference>
<evidence type="ECO:0000313" key="4">
    <source>
        <dbReference type="Proteomes" id="UP000287823"/>
    </source>
</evidence>
<dbReference type="Pfam" id="PF13477">
    <property type="entry name" value="Glyco_trans_4_2"/>
    <property type="match status" value="1"/>
</dbReference>
<dbReference type="RefSeq" id="WP_126799821.1">
    <property type="nucleotide sequence ID" value="NZ_PIPO01000006.1"/>
</dbReference>
<dbReference type="InterPro" id="IPR028098">
    <property type="entry name" value="Glyco_trans_4-like_N"/>
</dbReference>
<comment type="caution">
    <text evidence="3">The sequence shown here is derived from an EMBL/GenBank/DDBJ whole genome shotgun (WGS) entry which is preliminary data.</text>
</comment>
<keyword evidence="4" id="KW-1185">Reference proteome</keyword>
<organism evidence="3 4">
    <name type="scientific">Aliidiomarina soli</name>
    <dbReference type="NCBI Taxonomy" id="1928574"/>
    <lineage>
        <taxon>Bacteria</taxon>
        <taxon>Pseudomonadati</taxon>
        <taxon>Pseudomonadota</taxon>
        <taxon>Gammaproteobacteria</taxon>
        <taxon>Alteromonadales</taxon>
        <taxon>Idiomarinaceae</taxon>
        <taxon>Aliidiomarina</taxon>
    </lineage>
</organism>
<feature type="domain" description="Glycosyltransferase subfamily 4-like N-terminal" evidence="2">
    <location>
        <begin position="22"/>
        <end position="158"/>
    </location>
</feature>
<name>A0A432WD47_9GAMM</name>
<dbReference type="GO" id="GO:0016757">
    <property type="term" value="F:glycosyltransferase activity"/>
    <property type="evidence" value="ECO:0007669"/>
    <property type="project" value="InterPro"/>
</dbReference>
<dbReference type="CDD" id="cd03808">
    <property type="entry name" value="GT4_CapM-like"/>
    <property type="match status" value="1"/>
</dbReference>
<keyword evidence="3" id="KW-0808">Transferase</keyword>
<dbReference type="AlphaFoldDB" id="A0A432WD47"/>
<dbReference type="PANTHER" id="PTHR45947">
    <property type="entry name" value="SULFOQUINOVOSYL TRANSFERASE SQD2"/>
    <property type="match status" value="1"/>
</dbReference>
<dbReference type="Gene3D" id="3.40.50.2000">
    <property type="entry name" value="Glycogen Phosphorylase B"/>
    <property type="match status" value="2"/>
</dbReference>
<accession>A0A432WD47</accession>
<sequence>MKKRIFILASSSGSLVNFRGELITKLIDIGYEVHSCAPGLSQDVGALDWLCARGVSCHDIPMSRTGINPFSDFIWAIKLRGLINKVKPDVMFSYTIKPVIWGTLVAASCKVPKRVALITGLGYAFTGEAKGKRKLIKGIACNLYRQSLRWAHCIFFQNPDDKADFETLGLLPSNSLIKVVNGSGVDTNRFAPQPVNPDPLKFLMIARLLADKGVREYAAAAKVLQDKYSNVEFHLVGGLDPNPVGLQKDEILEWVENGFLKWWGAQGDVRPFITDCSVYVLPSYREGTPRTVLEAMAIGRAVITTDAPGCRETVYEGDNGFLVPVRSVNRLVIAMEKFIHSPELIESMGSRSREIVVEKYDVHKVNLSMFKAMGID</sequence>
<feature type="domain" description="Glycosyl transferase family 1" evidence="1">
    <location>
        <begin position="190"/>
        <end position="354"/>
    </location>
</feature>
<dbReference type="SUPFAM" id="SSF53756">
    <property type="entry name" value="UDP-Glycosyltransferase/glycogen phosphorylase"/>
    <property type="match status" value="1"/>
</dbReference>
<reference evidence="3 4" key="1">
    <citation type="journal article" date="2011" name="Front. Microbiol.">
        <title>Genomic signatures of strain selection and enhancement in Bacillus atrophaeus var. globigii, a historical biowarfare simulant.</title>
        <authorList>
            <person name="Gibbons H.S."/>
            <person name="Broomall S.M."/>
            <person name="McNew L.A."/>
            <person name="Daligault H."/>
            <person name="Chapman C."/>
            <person name="Bruce D."/>
            <person name="Karavis M."/>
            <person name="Krepps M."/>
            <person name="McGregor P.A."/>
            <person name="Hong C."/>
            <person name="Park K.H."/>
            <person name="Akmal A."/>
            <person name="Feldman A."/>
            <person name="Lin J.S."/>
            <person name="Chang W.E."/>
            <person name="Higgs B.W."/>
            <person name="Demirev P."/>
            <person name="Lindquist J."/>
            <person name="Liem A."/>
            <person name="Fochler E."/>
            <person name="Read T.D."/>
            <person name="Tapia R."/>
            <person name="Johnson S."/>
            <person name="Bishop-Lilly K.A."/>
            <person name="Detter C."/>
            <person name="Han C."/>
            <person name="Sozhamannan S."/>
            <person name="Rosenzweig C.N."/>
            <person name="Skowronski E.W."/>
        </authorList>
    </citation>
    <scope>NUCLEOTIDE SEQUENCE [LARGE SCALE GENOMIC DNA]</scope>
    <source>
        <strain evidence="3 4">Y4G10-17</strain>
    </source>
</reference>
<evidence type="ECO:0000313" key="3">
    <source>
        <dbReference type="EMBL" id="RUO30339.1"/>
    </source>
</evidence>
<dbReference type="InterPro" id="IPR001296">
    <property type="entry name" value="Glyco_trans_1"/>
</dbReference>